<evidence type="ECO:0000313" key="1">
    <source>
        <dbReference type="EnsemblMetazoa" id="GPAI014798-PA"/>
    </source>
</evidence>
<dbReference type="GO" id="GO:0016491">
    <property type="term" value="F:oxidoreductase activity"/>
    <property type="evidence" value="ECO:0007669"/>
    <property type="project" value="InterPro"/>
</dbReference>
<evidence type="ECO:0000313" key="2">
    <source>
        <dbReference type="Proteomes" id="UP000092445"/>
    </source>
</evidence>
<dbReference type="Proteomes" id="UP000092445">
    <property type="component" value="Unassembled WGS sequence"/>
</dbReference>
<reference evidence="2" key="1">
    <citation type="submission" date="2014-03" db="EMBL/GenBank/DDBJ databases">
        <authorList>
            <person name="Aksoy S."/>
            <person name="Warren W."/>
            <person name="Wilson R.K."/>
        </authorList>
    </citation>
    <scope>NUCLEOTIDE SEQUENCE [LARGE SCALE GENOMIC DNA]</scope>
    <source>
        <strain evidence="2">IAEA</strain>
    </source>
</reference>
<dbReference type="AlphaFoldDB" id="A0A1A9ZHH6"/>
<organism evidence="1 2">
    <name type="scientific">Glossina pallidipes</name>
    <name type="common">Tsetse fly</name>
    <dbReference type="NCBI Taxonomy" id="7398"/>
    <lineage>
        <taxon>Eukaryota</taxon>
        <taxon>Metazoa</taxon>
        <taxon>Ecdysozoa</taxon>
        <taxon>Arthropoda</taxon>
        <taxon>Hexapoda</taxon>
        <taxon>Insecta</taxon>
        <taxon>Pterygota</taxon>
        <taxon>Neoptera</taxon>
        <taxon>Endopterygota</taxon>
        <taxon>Diptera</taxon>
        <taxon>Brachycera</taxon>
        <taxon>Muscomorpha</taxon>
        <taxon>Hippoboscoidea</taxon>
        <taxon>Glossinidae</taxon>
        <taxon>Glossina</taxon>
    </lineage>
</organism>
<dbReference type="EnsemblMetazoa" id="GPAI014798-RA">
    <property type="protein sequence ID" value="GPAI014798-PA"/>
    <property type="gene ID" value="GPAI014798"/>
</dbReference>
<reference evidence="1" key="2">
    <citation type="submission" date="2020-05" db="UniProtKB">
        <authorList>
            <consortium name="EnsemblMetazoa"/>
        </authorList>
    </citation>
    <scope>IDENTIFICATION</scope>
    <source>
        <strain evidence="1">IAEA</strain>
    </source>
</reference>
<accession>A0A1A9ZHH6</accession>
<protein>
    <recommendedName>
        <fullName evidence="3">Aldehyde dehydrogenase domain-containing protein</fullName>
    </recommendedName>
</protein>
<dbReference type="STRING" id="7398.A0A1A9ZHH6"/>
<dbReference type="VEuPathDB" id="VectorBase:GPAI014798"/>
<proteinExistence type="predicted"/>
<dbReference type="Gene3D" id="3.40.605.10">
    <property type="entry name" value="Aldehyde Dehydrogenase, Chain A, domain 1"/>
    <property type="match status" value="1"/>
</dbReference>
<dbReference type="SUPFAM" id="SSF53720">
    <property type="entry name" value="ALDH-like"/>
    <property type="match status" value="1"/>
</dbReference>
<keyword evidence="2" id="KW-1185">Reference proteome</keyword>
<dbReference type="InterPro" id="IPR016161">
    <property type="entry name" value="Ald_DH/histidinol_DH"/>
</dbReference>
<name>A0A1A9ZHH6_GLOPL</name>
<evidence type="ECO:0008006" key="3">
    <source>
        <dbReference type="Google" id="ProtNLM"/>
    </source>
</evidence>
<sequence>MLRVHLKELQTSQAWAYINLCNGDAHDDVAPPSLNLLGEIHKVCTGVRVPSIVVLYKKLRDREIKAHPKFLIKQQEFLQSFPQEVLPPAPSHLCSLNDSGSELFVPRPRWKFYINGEWVEANDGERYEIKNPAGGEIIRCVPNMKIEDFQKAIEAAKCAFHSKE</sequence>
<dbReference type="InterPro" id="IPR016162">
    <property type="entry name" value="Ald_DH_N"/>
</dbReference>